<feature type="chain" id="PRO_5020397537" evidence="1">
    <location>
        <begin position="25"/>
        <end position="124"/>
    </location>
</feature>
<gene>
    <name evidence="2" type="ORF">SYNPS1DRAFT_26044</name>
</gene>
<dbReference type="EMBL" id="KZ992315">
    <property type="protein sequence ID" value="RKP22280.1"/>
    <property type="molecule type" value="Genomic_DNA"/>
</dbReference>
<proteinExistence type="predicted"/>
<dbReference type="PANTHER" id="PTHR12959:SF11">
    <property type="entry name" value="GPI TRANSAMIDASE COMPONENT PIG-T"/>
    <property type="match status" value="1"/>
</dbReference>
<keyword evidence="3" id="KW-1185">Reference proteome</keyword>
<protein>
    <submittedName>
        <fullName evidence="2">GPI transamidase component PIG-T</fullName>
    </submittedName>
</protein>
<organism evidence="2 3">
    <name type="scientific">Syncephalis pseudoplumigaleata</name>
    <dbReference type="NCBI Taxonomy" id="1712513"/>
    <lineage>
        <taxon>Eukaryota</taxon>
        <taxon>Fungi</taxon>
        <taxon>Fungi incertae sedis</taxon>
        <taxon>Zoopagomycota</taxon>
        <taxon>Zoopagomycotina</taxon>
        <taxon>Zoopagomycetes</taxon>
        <taxon>Zoopagales</taxon>
        <taxon>Piptocephalidaceae</taxon>
        <taxon>Syncephalis</taxon>
    </lineage>
</organism>
<evidence type="ECO:0000313" key="2">
    <source>
        <dbReference type="EMBL" id="RKP22280.1"/>
    </source>
</evidence>
<dbReference type="PANTHER" id="PTHR12959">
    <property type="entry name" value="GPI TRANSAMIDASE COMPONENT PIG-T-RELATED"/>
    <property type="match status" value="1"/>
</dbReference>
<keyword evidence="1" id="KW-0732">Signal</keyword>
<evidence type="ECO:0000313" key="3">
    <source>
        <dbReference type="Proteomes" id="UP000278143"/>
    </source>
</evidence>
<dbReference type="AlphaFoldDB" id="A0A4P9YTW0"/>
<name>A0A4P9YTW0_9FUNG</name>
<accession>A0A4P9YTW0</accession>
<reference evidence="3" key="1">
    <citation type="journal article" date="2018" name="Nat. Microbiol.">
        <title>Leveraging single-cell genomics to expand the fungal tree of life.</title>
        <authorList>
            <person name="Ahrendt S.R."/>
            <person name="Quandt C.A."/>
            <person name="Ciobanu D."/>
            <person name="Clum A."/>
            <person name="Salamov A."/>
            <person name="Andreopoulos B."/>
            <person name="Cheng J.F."/>
            <person name="Woyke T."/>
            <person name="Pelin A."/>
            <person name="Henrissat B."/>
            <person name="Reynolds N.K."/>
            <person name="Benny G.L."/>
            <person name="Smith M.E."/>
            <person name="James T.Y."/>
            <person name="Grigoriev I.V."/>
        </authorList>
    </citation>
    <scope>NUCLEOTIDE SEQUENCE [LARGE SCALE GENOMIC DNA]</scope>
    <source>
        <strain evidence="3">Benny S71-1</strain>
    </source>
</reference>
<dbReference type="InterPro" id="IPR007245">
    <property type="entry name" value="PIG-T"/>
</dbReference>
<dbReference type="Proteomes" id="UP000278143">
    <property type="component" value="Unassembled WGS sequence"/>
</dbReference>
<dbReference type="GO" id="GO:0016255">
    <property type="term" value="P:attachment of GPI anchor to protein"/>
    <property type="evidence" value="ECO:0007669"/>
    <property type="project" value="InterPro"/>
</dbReference>
<dbReference type="Pfam" id="PF04113">
    <property type="entry name" value="Gpi16"/>
    <property type="match status" value="1"/>
</dbReference>
<dbReference type="OrthoDB" id="331263at2759"/>
<sequence>MASTLLLVFWLFWLLAVCHLVVDADTFDEQLIVRPLDDGRVLTHFQFVVRAANHTAPAPGQHHYLLSPTMAQIVEQYEVASLRLSLTQGTWFAERWGYPLTGEESAGSGAELWAQLRTNTQRER</sequence>
<feature type="signal peptide" evidence="1">
    <location>
        <begin position="1"/>
        <end position="24"/>
    </location>
</feature>
<evidence type="ECO:0000256" key="1">
    <source>
        <dbReference type="SAM" id="SignalP"/>
    </source>
</evidence>
<dbReference type="GO" id="GO:0042765">
    <property type="term" value="C:GPI-anchor transamidase complex"/>
    <property type="evidence" value="ECO:0007669"/>
    <property type="project" value="InterPro"/>
</dbReference>